<proteinExistence type="predicted"/>
<dbReference type="Proteomes" id="UP000335636">
    <property type="component" value="Unassembled WGS sequence"/>
</dbReference>
<dbReference type="AlphaFoldDB" id="A0A5E4CRD4"/>
<protein>
    <submittedName>
        <fullName evidence="1">Uncharacterized protein</fullName>
    </submittedName>
</protein>
<dbReference type="PANTHER" id="PTHR33487">
    <property type="entry name" value="CILIA- AND FLAGELLA-ASSOCIATED PROTEIN 54"/>
    <property type="match status" value="1"/>
</dbReference>
<feature type="non-terminal residue" evidence="1">
    <location>
        <position position="1"/>
    </location>
</feature>
<reference evidence="1" key="1">
    <citation type="submission" date="2019-04" db="EMBL/GenBank/DDBJ databases">
        <authorList>
            <person name="Alioto T."/>
            <person name="Alioto T."/>
        </authorList>
    </citation>
    <scope>NUCLEOTIDE SEQUENCE [LARGE SCALE GENOMIC DNA]</scope>
</reference>
<dbReference type="EMBL" id="CABDUW010001731">
    <property type="protein sequence ID" value="VTJ83581.1"/>
    <property type="molecule type" value="Genomic_DNA"/>
</dbReference>
<gene>
    <name evidence="1" type="ORF">MONAX_5E026674</name>
</gene>
<evidence type="ECO:0000313" key="2">
    <source>
        <dbReference type="Proteomes" id="UP000335636"/>
    </source>
</evidence>
<sequence>KIERQIMMEEKSPTLQLDSLYEAIQLSLKNDQNSGLIRDSYLELALWYLYLKKPKRKSSTTPLALKVSEAVLAINLLIGKKNARNDEVNQMVLPNIPEFATVDILSSYTDYLL</sequence>
<keyword evidence="2" id="KW-1185">Reference proteome</keyword>
<organism evidence="1 2">
    <name type="scientific">Marmota monax</name>
    <name type="common">Woodchuck</name>
    <dbReference type="NCBI Taxonomy" id="9995"/>
    <lineage>
        <taxon>Eukaryota</taxon>
        <taxon>Metazoa</taxon>
        <taxon>Chordata</taxon>
        <taxon>Craniata</taxon>
        <taxon>Vertebrata</taxon>
        <taxon>Euteleostomi</taxon>
        <taxon>Mammalia</taxon>
        <taxon>Eutheria</taxon>
        <taxon>Euarchontoglires</taxon>
        <taxon>Glires</taxon>
        <taxon>Rodentia</taxon>
        <taxon>Sciuromorpha</taxon>
        <taxon>Sciuridae</taxon>
        <taxon>Xerinae</taxon>
        <taxon>Marmotini</taxon>
        <taxon>Marmota</taxon>
    </lineage>
</organism>
<feature type="non-terminal residue" evidence="1">
    <location>
        <position position="113"/>
    </location>
</feature>
<accession>A0A5E4CRD4</accession>
<comment type="caution">
    <text evidence="1">The sequence shown here is derived from an EMBL/GenBank/DDBJ whole genome shotgun (WGS) entry which is preliminary data.</text>
</comment>
<name>A0A5E4CRD4_MARMO</name>
<evidence type="ECO:0000313" key="1">
    <source>
        <dbReference type="EMBL" id="VTJ83581.1"/>
    </source>
</evidence>
<dbReference type="GO" id="GO:0060271">
    <property type="term" value="P:cilium assembly"/>
    <property type="evidence" value="ECO:0007669"/>
    <property type="project" value="TreeGrafter"/>
</dbReference>
<dbReference type="PANTHER" id="PTHR33487:SF1">
    <property type="entry name" value="CILIA- AND FLAGELLA-ASSOCIATED PROTEIN 54"/>
    <property type="match status" value="1"/>
</dbReference>